<dbReference type="Proteomes" id="UP000321323">
    <property type="component" value="Chromosome"/>
</dbReference>
<evidence type="ECO:0000259" key="3">
    <source>
        <dbReference type="PROSITE" id="PS51898"/>
    </source>
</evidence>
<dbReference type="InterPro" id="IPR011010">
    <property type="entry name" value="DNA_brk_join_enz"/>
</dbReference>
<dbReference type="PANTHER" id="PTHR34605:SF4">
    <property type="entry name" value="DNA ADENINE METHYLTRANSFERASE"/>
    <property type="match status" value="1"/>
</dbReference>
<sequence length="312" mass="35236">MSTVDVYVHAATRQNTRHAYASAIRHFEIEWGGLLPASPDTVAQYLASHANSLAISTLRQRLAALAEWHREHGFADPTKAPVVRKVMRGVQSLHPAVQKRAEPLQIVQLARIDDCLTEAVGRARAAGDRAEALRHLRDRALFLLGFWRGFRGDELSRLRVEHIRVVPEEGMECFLPRTKTDRHLQGQTFRVPQLTRMCPVSAYLDWVQAADLQGGPVFRRVDRWGNVGDDALNVDSLLPLLRRVLVASDVDAAELYSTHSLRRGFASWANANGWDLKTLMEHVGWKSAQSAIRYIDRDDPFNQQRIERALGT</sequence>
<name>A0ABZ1UTI5_9BURK</name>
<keyword evidence="2" id="KW-0233">DNA recombination</keyword>
<evidence type="ECO:0000256" key="1">
    <source>
        <dbReference type="ARBA" id="ARBA00023125"/>
    </source>
</evidence>
<dbReference type="Gene3D" id="1.10.150.130">
    <property type="match status" value="1"/>
</dbReference>
<dbReference type="CDD" id="cd00799">
    <property type="entry name" value="INT_Cre_C"/>
    <property type="match status" value="1"/>
</dbReference>
<keyword evidence="1" id="KW-0238">DNA-binding</keyword>
<dbReference type="PANTHER" id="PTHR34605">
    <property type="entry name" value="PHAGE_INTEGRASE DOMAIN-CONTAINING PROTEIN"/>
    <property type="match status" value="1"/>
</dbReference>
<feature type="domain" description="Tyr recombinase" evidence="3">
    <location>
        <begin position="111"/>
        <end position="308"/>
    </location>
</feature>
<dbReference type="Pfam" id="PF00589">
    <property type="entry name" value="Phage_integrase"/>
    <property type="match status" value="1"/>
</dbReference>
<organism evidence="4 5">
    <name type="scientific">[Empedobacter] haloabium</name>
    <dbReference type="NCBI Taxonomy" id="592317"/>
    <lineage>
        <taxon>Bacteria</taxon>
        <taxon>Pseudomonadati</taxon>
        <taxon>Pseudomonadota</taxon>
        <taxon>Betaproteobacteria</taxon>
        <taxon>Burkholderiales</taxon>
        <taxon>Oxalobacteraceae</taxon>
        <taxon>Telluria group</taxon>
        <taxon>Telluria group incertae sedis</taxon>
    </lineage>
</organism>
<dbReference type="PROSITE" id="PS51898">
    <property type="entry name" value="TYR_RECOMBINASE"/>
    <property type="match status" value="1"/>
</dbReference>
<evidence type="ECO:0000313" key="4">
    <source>
        <dbReference type="EMBL" id="WUR16030.1"/>
    </source>
</evidence>
<dbReference type="EMBL" id="CP136508">
    <property type="protein sequence ID" value="WUR16030.1"/>
    <property type="molecule type" value="Genomic_DNA"/>
</dbReference>
<evidence type="ECO:0000313" key="5">
    <source>
        <dbReference type="Proteomes" id="UP000321323"/>
    </source>
</evidence>
<proteinExistence type="predicted"/>
<evidence type="ECO:0000256" key="2">
    <source>
        <dbReference type="ARBA" id="ARBA00023172"/>
    </source>
</evidence>
<dbReference type="InterPro" id="IPR052925">
    <property type="entry name" value="Phage_Integrase-like_Recomb"/>
</dbReference>
<dbReference type="InterPro" id="IPR010998">
    <property type="entry name" value="Integrase_recombinase_N"/>
</dbReference>
<dbReference type="Gene3D" id="1.10.443.10">
    <property type="entry name" value="Intergrase catalytic core"/>
    <property type="match status" value="1"/>
</dbReference>
<reference evidence="4 5" key="1">
    <citation type="journal article" date="2019" name="Int. J. Syst. Evol. Microbiol.">
        <title>The Draft Whole-Genome Sequence of the Antibiotic Producer Empedobacter haloabium ATCC 31962 Provides Indications for Its Taxonomic Reclassification.</title>
        <authorList>
            <person name="Miess H."/>
            <person name="Arlt P."/>
            <person name="Apel A.K."/>
            <person name="Weber T."/>
            <person name="Nieselt K."/>
            <person name="Hanssen F."/>
            <person name="Czemmel S."/>
            <person name="Nahnsen S."/>
            <person name="Gross H."/>
        </authorList>
    </citation>
    <scope>NUCLEOTIDE SEQUENCE [LARGE SCALE GENOMIC DNA]</scope>
    <source>
        <strain evidence="4 5">ATCC 31962</strain>
    </source>
</reference>
<dbReference type="SUPFAM" id="SSF47823">
    <property type="entry name" value="lambda integrase-like, N-terminal domain"/>
    <property type="match status" value="1"/>
</dbReference>
<dbReference type="InterPro" id="IPR002104">
    <property type="entry name" value="Integrase_catalytic"/>
</dbReference>
<dbReference type="SUPFAM" id="SSF56349">
    <property type="entry name" value="DNA breaking-rejoining enzymes"/>
    <property type="match status" value="1"/>
</dbReference>
<protein>
    <submittedName>
        <fullName evidence="4">Site-specific integrase</fullName>
    </submittedName>
</protein>
<gene>
    <name evidence="4" type="ORF">E7V67_013280</name>
</gene>
<accession>A0ABZ1UTI5</accession>
<dbReference type="InterPro" id="IPR013762">
    <property type="entry name" value="Integrase-like_cat_sf"/>
</dbReference>
<keyword evidence="5" id="KW-1185">Reference proteome</keyword>